<comment type="caution">
    <text evidence="1">The sequence shown here is derived from an EMBL/GenBank/DDBJ whole genome shotgun (WGS) entry which is preliminary data.</text>
</comment>
<name>A0A418VH92_RHOPL</name>
<evidence type="ECO:0000313" key="1">
    <source>
        <dbReference type="EMBL" id="RJF75404.1"/>
    </source>
</evidence>
<protein>
    <submittedName>
        <fullName evidence="1">Uncharacterized protein</fullName>
    </submittedName>
</protein>
<reference evidence="1 2" key="1">
    <citation type="submission" date="2018-09" db="EMBL/GenBank/DDBJ databases">
        <title>Draft genome sequence of Rhodopseudomonas palustris 2.1.18.</title>
        <authorList>
            <person name="Robertson S.L."/>
            <person name="Meyer T.E."/>
            <person name="Kyndt J.A."/>
        </authorList>
    </citation>
    <scope>NUCLEOTIDE SEQUENCE [LARGE SCALE GENOMIC DNA]</scope>
    <source>
        <strain evidence="1 2">2.1.18</strain>
    </source>
</reference>
<evidence type="ECO:0000313" key="2">
    <source>
        <dbReference type="Proteomes" id="UP000285523"/>
    </source>
</evidence>
<gene>
    <name evidence="1" type="ORF">D4Q52_09475</name>
</gene>
<accession>A0A418VH92</accession>
<organism evidence="1 2">
    <name type="scientific">Rhodopseudomonas palustris</name>
    <dbReference type="NCBI Taxonomy" id="1076"/>
    <lineage>
        <taxon>Bacteria</taxon>
        <taxon>Pseudomonadati</taxon>
        <taxon>Pseudomonadota</taxon>
        <taxon>Alphaproteobacteria</taxon>
        <taxon>Hyphomicrobiales</taxon>
        <taxon>Nitrobacteraceae</taxon>
        <taxon>Rhodopseudomonas</taxon>
    </lineage>
</organism>
<dbReference type="EMBL" id="QYYD01000008">
    <property type="protein sequence ID" value="RJF75404.1"/>
    <property type="molecule type" value="Genomic_DNA"/>
</dbReference>
<dbReference type="AlphaFoldDB" id="A0A418VH92"/>
<sequence length="147" mass="15808">MMMHAVNIVTIVDTIAALSSGSLRNHVYMADDGWCSERKGTAELATACYPGQPISWTVHAIDVQSPALISEIRILDLAPHGPAARFTPGPEAGGAPQWTYWSGLVPCCLPPGRYGYRLQFQLGRGERSVLSIDTPALNVLSWTGAQS</sequence>
<dbReference type="Proteomes" id="UP000285523">
    <property type="component" value="Unassembled WGS sequence"/>
</dbReference>
<proteinExistence type="predicted"/>